<dbReference type="Gene3D" id="1.10.287.1120">
    <property type="entry name" value="Bipartite methylase S protein"/>
    <property type="match status" value="1"/>
</dbReference>
<dbReference type="Gene3D" id="3.90.220.20">
    <property type="entry name" value="DNA methylase specificity domains"/>
    <property type="match status" value="2"/>
</dbReference>
<protein>
    <submittedName>
        <fullName evidence="5">Restriction endonuclease subunit S</fullName>
    </submittedName>
</protein>
<feature type="domain" description="Type I restriction modification DNA specificity" evidence="4">
    <location>
        <begin position="232"/>
        <end position="411"/>
    </location>
</feature>
<sequence>MSLAPQSVAYRESGIPWLGKIPKHWSIVRGVFLFFNKKVLNSELQCQERLALTMSGVIERDIEKNDGLNPADFRTYQIFQQDDLVFKLIDLDNLKTSRVGYVHKIGIMSSAYIRLIPRQGVFSKYFYYQYFDLYLKHIFNFLGTGVRSTLGCDELLDIKIMFPPLQEQKAIADFLDKKTQQIEDFITKKQKLITLLEEKKQTLINQCVTQGLDSSTSLKDSGVEWLGKIPTHWEVRKLKYLIKENLSYGANETAELTERTYPRYIRITDFDQNGMLKDETFKSLPPEIAENFLLSEGDILFARSGATVGKTFQFKDYQGLACYAGYLIKASLNFRIASSDFVFYYTKSYSYLQWRDIILNKATIENIGADKYNELKIPLPPLEEQKAIAEYLDTQIAKIDLAISKIKSQINLIKEYKSTLISEAVCGRVGID</sequence>
<keyword evidence="5" id="KW-0378">Hydrolase</keyword>
<evidence type="ECO:0000256" key="1">
    <source>
        <dbReference type="ARBA" id="ARBA00010923"/>
    </source>
</evidence>
<dbReference type="InterPro" id="IPR044946">
    <property type="entry name" value="Restrct_endonuc_typeI_TRD_sf"/>
</dbReference>
<evidence type="ECO:0000256" key="2">
    <source>
        <dbReference type="ARBA" id="ARBA00022747"/>
    </source>
</evidence>
<name>A0A3D8JA86_9HELI</name>
<evidence type="ECO:0000313" key="5">
    <source>
        <dbReference type="EMBL" id="RDU74423.1"/>
    </source>
</evidence>
<keyword evidence="2" id="KW-0680">Restriction system</keyword>
<accession>A0A3D8JA86</accession>
<gene>
    <name evidence="5" type="ORF">CQA57_01565</name>
</gene>
<dbReference type="Proteomes" id="UP000256695">
    <property type="component" value="Unassembled WGS sequence"/>
</dbReference>
<dbReference type="PANTHER" id="PTHR43140:SF1">
    <property type="entry name" value="TYPE I RESTRICTION ENZYME ECOKI SPECIFICITY SUBUNIT"/>
    <property type="match status" value="1"/>
</dbReference>
<dbReference type="GO" id="GO:0004519">
    <property type="term" value="F:endonuclease activity"/>
    <property type="evidence" value="ECO:0007669"/>
    <property type="project" value="UniProtKB-KW"/>
</dbReference>
<dbReference type="RefSeq" id="WP_115578478.1">
    <property type="nucleotide sequence ID" value="NZ_NXLX01000002.1"/>
</dbReference>
<dbReference type="EMBL" id="NXLX01000002">
    <property type="protein sequence ID" value="RDU74423.1"/>
    <property type="molecule type" value="Genomic_DNA"/>
</dbReference>
<reference evidence="5 6" key="1">
    <citation type="submission" date="2018-04" db="EMBL/GenBank/DDBJ databases">
        <title>Novel Campyloabacter and Helicobacter Species and Strains.</title>
        <authorList>
            <person name="Mannion A.J."/>
            <person name="Shen Z."/>
            <person name="Fox J.G."/>
        </authorList>
    </citation>
    <scope>NUCLEOTIDE SEQUENCE [LARGE SCALE GENOMIC DNA]</scope>
    <source>
        <strain evidence="5 6">MIT 04-9362</strain>
    </source>
</reference>
<organism evidence="5 6">
    <name type="scientific">Helicobacter anseris</name>
    <dbReference type="NCBI Taxonomy" id="375926"/>
    <lineage>
        <taxon>Bacteria</taxon>
        <taxon>Pseudomonadati</taxon>
        <taxon>Campylobacterota</taxon>
        <taxon>Epsilonproteobacteria</taxon>
        <taxon>Campylobacterales</taxon>
        <taxon>Helicobacteraceae</taxon>
        <taxon>Helicobacter</taxon>
    </lineage>
</organism>
<evidence type="ECO:0000313" key="6">
    <source>
        <dbReference type="Proteomes" id="UP000256695"/>
    </source>
</evidence>
<comment type="caution">
    <text evidence="5">The sequence shown here is derived from an EMBL/GenBank/DDBJ whole genome shotgun (WGS) entry which is preliminary data.</text>
</comment>
<evidence type="ECO:0000256" key="3">
    <source>
        <dbReference type="ARBA" id="ARBA00023125"/>
    </source>
</evidence>
<dbReference type="InterPro" id="IPR051212">
    <property type="entry name" value="Type-I_RE_S_subunit"/>
</dbReference>
<dbReference type="CDD" id="cd17521">
    <property type="entry name" value="RMtype1_S_Sau13435ORF2165P_TRD2-CR2_like"/>
    <property type="match status" value="1"/>
</dbReference>
<keyword evidence="6" id="KW-1185">Reference proteome</keyword>
<dbReference type="AlphaFoldDB" id="A0A3D8JA86"/>
<dbReference type="GO" id="GO:0003677">
    <property type="term" value="F:DNA binding"/>
    <property type="evidence" value="ECO:0007669"/>
    <property type="project" value="UniProtKB-KW"/>
</dbReference>
<dbReference type="SUPFAM" id="SSF116734">
    <property type="entry name" value="DNA methylase specificity domain"/>
    <property type="match status" value="2"/>
</dbReference>
<proteinExistence type="inferred from homology"/>
<dbReference type="OrthoDB" id="5323932at2"/>
<dbReference type="GO" id="GO:0009307">
    <property type="term" value="P:DNA restriction-modification system"/>
    <property type="evidence" value="ECO:0007669"/>
    <property type="project" value="UniProtKB-KW"/>
</dbReference>
<keyword evidence="5" id="KW-0255">Endonuclease</keyword>
<dbReference type="Pfam" id="PF01420">
    <property type="entry name" value="Methylase_S"/>
    <property type="match status" value="2"/>
</dbReference>
<evidence type="ECO:0000259" key="4">
    <source>
        <dbReference type="Pfam" id="PF01420"/>
    </source>
</evidence>
<comment type="similarity">
    <text evidence="1">Belongs to the type-I restriction system S methylase family.</text>
</comment>
<dbReference type="InterPro" id="IPR000055">
    <property type="entry name" value="Restrct_endonuc_typeI_TRD"/>
</dbReference>
<feature type="domain" description="Type I restriction modification DNA specificity" evidence="4">
    <location>
        <begin position="75"/>
        <end position="188"/>
    </location>
</feature>
<keyword evidence="3" id="KW-0238">DNA-binding</keyword>
<dbReference type="PANTHER" id="PTHR43140">
    <property type="entry name" value="TYPE-1 RESTRICTION ENZYME ECOKI SPECIFICITY PROTEIN"/>
    <property type="match status" value="1"/>
</dbReference>
<keyword evidence="5" id="KW-0540">Nuclease</keyword>